<keyword evidence="4" id="KW-0808">Transferase</keyword>
<name>A0A8A7KD47_9FIRM</name>
<evidence type="ECO:0000313" key="12">
    <source>
        <dbReference type="Proteomes" id="UP000665020"/>
    </source>
</evidence>
<gene>
    <name evidence="11" type="ORF">GM661_15055</name>
</gene>
<keyword evidence="6" id="KW-0418">Kinase</keyword>
<dbReference type="PANTHER" id="PTHR34220">
    <property type="entry name" value="SENSOR HISTIDINE KINASE YPDA"/>
    <property type="match status" value="1"/>
</dbReference>
<dbReference type="InterPro" id="IPR033479">
    <property type="entry name" value="dCache_1"/>
</dbReference>
<proteinExistence type="predicted"/>
<dbReference type="KEGG" id="ifn:GM661_15055"/>
<dbReference type="InterPro" id="IPR003660">
    <property type="entry name" value="HAMP_dom"/>
</dbReference>
<dbReference type="PANTHER" id="PTHR34220:SF7">
    <property type="entry name" value="SENSOR HISTIDINE KINASE YPDA"/>
    <property type="match status" value="1"/>
</dbReference>
<evidence type="ECO:0000256" key="3">
    <source>
        <dbReference type="ARBA" id="ARBA00022553"/>
    </source>
</evidence>
<dbReference type="SUPFAM" id="SSF158472">
    <property type="entry name" value="HAMP domain-like"/>
    <property type="match status" value="1"/>
</dbReference>
<evidence type="ECO:0000256" key="8">
    <source>
        <dbReference type="ARBA" id="ARBA00023136"/>
    </source>
</evidence>
<keyword evidence="5 9" id="KW-0812">Transmembrane</keyword>
<dbReference type="SMART" id="SM00304">
    <property type="entry name" value="HAMP"/>
    <property type="match status" value="1"/>
</dbReference>
<accession>A0A8A7KD47</accession>
<evidence type="ECO:0000313" key="11">
    <source>
        <dbReference type="EMBL" id="QTL99180.1"/>
    </source>
</evidence>
<dbReference type="InterPro" id="IPR010559">
    <property type="entry name" value="Sig_transdc_His_kin_internal"/>
</dbReference>
<evidence type="ECO:0000256" key="4">
    <source>
        <dbReference type="ARBA" id="ARBA00022679"/>
    </source>
</evidence>
<dbReference type="InterPro" id="IPR003594">
    <property type="entry name" value="HATPase_dom"/>
</dbReference>
<evidence type="ECO:0000256" key="2">
    <source>
        <dbReference type="ARBA" id="ARBA00022475"/>
    </source>
</evidence>
<dbReference type="Gene3D" id="6.10.340.10">
    <property type="match status" value="1"/>
</dbReference>
<dbReference type="Pfam" id="PF02518">
    <property type="entry name" value="HATPase_c"/>
    <property type="match status" value="1"/>
</dbReference>
<feature type="domain" description="HAMP" evidence="10">
    <location>
        <begin position="345"/>
        <end position="397"/>
    </location>
</feature>
<dbReference type="Gene3D" id="3.30.565.10">
    <property type="entry name" value="Histidine kinase-like ATPase, C-terminal domain"/>
    <property type="match status" value="1"/>
</dbReference>
<evidence type="ECO:0000256" key="7">
    <source>
        <dbReference type="ARBA" id="ARBA00022989"/>
    </source>
</evidence>
<keyword evidence="12" id="KW-1185">Reference proteome</keyword>
<dbReference type="Gene3D" id="3.30.450.20">
    <property type="entry name" value="PAS domain"/>
    <property type="match status" value="1"/>
</dbReference>
<dbReference type="AlphaFoldDB" id="A0A8A7KD47"/>
<keyword evidence="2" id="KW-1003">Cell membrane</keyword>
<protein>
    <submittedName>
        <fullName evidence="11">HAMP domain-containing protein</fullName>
    </submittedName>
</protein>
<dbReference type="PROSITE" id="PS50885">
    <property type="entry name" value="HAMP"/>
    <property type="match status" value="1"/>
</dbReference>
<dbReference type="CDD" id="cd06225">
    <property type="entry name" value="HAMP"/>
    <property type="match status" value="1"/>
</dbReference>
<evidence type="ECO:0000259" key="10">
    <source>
        <dbReference type="PROSITE" id="PS50885"/>
    </source>
</evidence>
<dbReference type="GO" id="GO:0005886">
    <property type="term" value="C:plasma membrane"/>
    <property type="evidence" value="ECO:0007669"/>
    <property type="project" value="UniProtKB-SubCell"/>
</dbReference>
<dbReference type="Pfam" id="PF00672">
    <property type="entry name" value="HAMP"/>
    <property type="match status" value="1"/>
</dbReference>
<evidence type="ECO:0000256" key="1">
    <source>
        <dbReference type="ARBA" id="ARBA00004651"/>
    </source>
</evidence>
<dbReference type="Pfam" id="PF06580">
    <property type="entry name" value="His_kinase"/>
    <property type="match status" value="1"/>
</dbReference>
<dbReference type="SUPFAM" id="SSF55874">
    <property type="entry name" value="ATPase domain of HSP90 chaperone/DNA topoisomerase II/histidine kinase"/>
    <property type="match status" value="1"/>
</dbReference>
<dbReference type="EMBL" id="CP046640">
    <property type="protein sequence ID" value="QTL99180.1"/>
    <property type="molecule type" value="Genomic_DNA"/>
</dbReference>
<evidence type="ECO:0000256" key="6">
    <source>
        <dbReference type="ARBA" id="ARBA00022777"/>
    </source>
</evidence>
<evidence type="ECO:0000256" key="9">
    <source>
        <dbReference type="SAM" id="Phobius"/>
    </source>
</evidence>
<evidence type="ECO:0000256" key="5">
    <source>
        <dbReference type="ARBA" id="ARBA00022692"/>
    </source>
</evidence>
<dbReference type="GO" id="GO:0000155">
    <property type="term" value="F:phosphorelay sensor kinase activity"/>
    <property type="evidence" value="ECO:0007669"/>
    <property type="project" value="InterPro"/>
</dbReference>
<keyword evidence="7 9" id="KW-1133">Transmembrane helix</keyword>
<dbReference type="Pfam" id="PF02743">
    <property type="entry name" value="dCache_1"/>
    <property type="match status" value="1"/>
</dbReference>
<dbReference type="Proteomes" id="UP000665020">
    <property type="component" value="Chromosome"/>
</dbReference>
<reference evidence="11" key="1">
    <citation type="submission" date="2019-12" db="EMBL/GenBank/DDBJ databases">
        <authorList>
            <person name="zhang j."/>
            <person name="sun C.M."/>
        </authorList>
    </citation>
    <scope>NUCLEOTIDE SEQUENCE</scope>
    <source>
        <strain evidence="11">NS-1</strain>
    </source>
</reference>
<dbReference type="InterPro" id="IPR036890">
    <property type="entry name" value="HATPase_C_sf"/>
</dbReference>
<keyword evidence="3" id="KW-0597">Phosphoprotein</keyword>
<feature type="transmembrane region" description="Helical" evidence="9">
    <location>
        <begin position="325"/>
        <end position="344"/>
    </location>
</feature>
<dbReference type="SMART" id="SM00387">
    <property type="entry name" value="HATPase_c"/>
    <property type="match status" value="1"/>
</dbReference>
<dbReference type="CDD" id="cd12912">
    <property type="entry name" value="PDC2_MCP_like"/>
    <property type="match status" value="1"/>
</dbReference>
<organism evidence="11 12">
    <name type="scientific">Iocasia fonsfrigidae</name>
    <dbReference type="NCBI Taxonomy" id="2682810"/>
    <lineage>
        <taxon>Bacteria</taxon>
        <taxon>Bacillati</taxon>
        <taxon>Bacillota</taxon>
        <taxon>Clostridia</taxon>
        <taxon>Halanaerobiales</taxon>
        <taxon>Halanaerobiaceae</taxon>
        <taxon>Iocasia</taxon>
    </lineage>
</organism>
<sequence>MRLAFFKRFLELFYNKIRGIKIHYRLIILFLLLSLLPMLVTSIFSYQESSEAIYNKINTYSTQVVNQVSRNIMVELDRLEYDTIEIGFSDRVQDVLLNYNKMTEWEMHNAEYNINNTLVKKFSFLHDVSDVLIYTNDNKQILAYGDTGFKLKFKDEYLVEYLSEIRDRDGAPVWRGIDSRDEKHMVDRVVKDPYGIIVGRAIKSLYQGDIIGVIMIRTNESFFSKIYSNIDIGDGAEIFVMDSNGKVVSSRSPTIPINELYKSVGLVENIKVSEENLEDNTFNMTIDGSRQLIAYSPIKHAPWYLVSTIPYKYLNMESGRIGRKIIILGLVCFVLAALLSILFTDSISNPLRRLIRAMDEVKKGNLTVSIADNNRDEIAEVASNFDVMVKEIQNLLQDIKFKEKQKRDAEFKALQAQINPHFLSNILNTARVLANVQKADNLESLLTSLIELLHLSMDQEEDFITVRKEIDYLKNYINIQQYRLYNKFQVNFDIDEELLDKKLPKFLLQPVIENSIIHGIGPKKGSGIIEVKGIIYNNKMLFTITDDGVGMSKETIYQVLSGDDSHKGHFSGIGINNVQERIKLYFGDEYGIEIDSFEDYFTTVVITLPVST</sequence>
<keyword evidence="8 9" id="KW-0472">Membrane</keyword>
<dbReference type="InterPro" id="IPR050640">
    <property type="entry name" value="Bact_2-comp_sensor_kinase"/>
</dbReference>
<dbReference type="RefSeq" id="WP_230867574.1">
    <property type="nucleotide sequence ID" value="NZ_CP046640.1"/>
</dbReference>
<comment type="subcellular location">
    <subcellularLocation>
        <location evidence="1">Cell membrane</location>
        <topology evidence="1">Multi-pass membrane protein</topology>
    </subcellularLocation>
</comment>